<comment type="caution">
    <text evidence="2">The sequence shown here is derived from an EMBL/GenBank/DDBJ whole genome shotgun (WGS) entry which is preliminary data.</text>
</comment>
<dbReference type="Proteomes" id="UP001151760">
    <property type="component" value="Unassembled WGS sequence"/>
</dbReference>
<dbReference type="EMBL" id="BQNB010013822">
    <property type="protein sequence ID" value="GJT20650.1"/>
    <property type="molecule type" value="Genomic_DNA"/>
</dbReference>
<reference evidence="2" key="1">
    <citation type="journal article" date="2022" name="Int. J. Mol. Sci.">
        <title>Draft Genome of Tanacetum Coccineum: Genomic Comparison of Closely Related Tanacetum-Family Plants.</title>
        <authorList>
            <person name="Yamashiro T."/>
            <person name="Shiraishi A."/>
            <person name="Nakayama K."/>
            <person name="Satake H."/>
        </authorList>
    </citation>
    <scope>NUCLEOTIDE SEQUENCE</scope>
</reference>
<sequence length="125" mass="14080">MFSATMATARKESGSPFKRLWCVTQILIAVRIAKTPYGPSLTMFLKQILTSQEGTHFTEAADLLMLLPQRILLFHLMLLSWMVLLRFLLRVLLLLVTLYLLLRFSFSAEGIKSFPAGSSVAFPAD</sequence>
<accession>A0ABQ5C0H8</accession>
<proteinExistence type="predicted"/>
<protein>
    <submittedName>
        <fullName evidence="2">Uncharacterized protein</fullName>
    </submittedName>
</protein>
<evidence type="ECO:0000313" key="2">
    <source>
        <dbReference type="EMBL" id="GJT20650.1"/>
    </source>
</evidence>
<organism evidence="2 3">
    <name type="scientific">Tanacetum coccineum</name>
    <dbReference type="NCBI Taxonomy" id="301880"/>
    <lineage>
        <taxon>Eukaryota</taxon>
        <taxon>Viridiplantae</taxon>
        <taxon>Streptophyta</taxon>
        <taxon>Embryophyta</taxon>
        <taxon>Tracheophyta</taxon>
        <taxon>Spermatophyta</taxon>
        <taxon>Magnoliopsida</taxon>
        <taxon>eudicotyledons</taxon>
        <taxon>Gunneridae</taxon>
        <taxon>Pentapetalae</taxon>
        <taxon>asterids</taxon>
        <taxon>campanulids</taxon>
        <taxon>Asterales</taxon>
        <taxon>Asteraceae</taxon>
        <taxon>Asteroideae</taxon>
        <taxon>Anthemideae</taxon>
        <taxon>Anthemidinae</taxon>
        <taxon>Tanacetum</taxon>
    </lineage>
</organism>
<feature type="transmembrane region" description="Helical" evidence="1">
    <location>
        <begin position="72"/>
        <end position="102"/>
    </location>
</feature>
<evidence type="ECO:0000313" key="3">
    <source>
        <dbReference type="Proteomes" id="UP001151760"/>
    </source>
</evidence>
<keyword evidence="1" id="KW-1133">Transmembrane helix</keyword>
<name>A0ABQ5C0H8_9ASTR</name>
<evidence type="ECO:0000256" key="1">
    <source>
        <dbReference type="SAM" id="Phobius"/>
    </source>
</evidence>
<keyword evidence="3" id="KW-1185">Reference proteome</keyword>
<keyword evidence="1" id="KW-0812">Transmembrane</keyword>
<reference evidence="2" key="2">
    <citation type="submission" date="2022-01" db="EMBL/GenBank/DDBJ databases">
        <authorList>
            <person name="Yamashiro T."/>
            <person name="Shiraishi A."/>
            <person name="Satake H."/>
            <person name="Nakayama K."/>
        </authorList>
    </citation>
    <scope>NUCLEOTIDE SEQUENCE</scope>
</reference>
<gene>
    <name evidence="2" type="ORF">Tco_0890587</name>
</gene>
<keyword evidence="1" id="KW-0472">Membrane</keyword>